<feature type="domain" description="5'-3' exonuclease" evidence="7">
    <location>
        <begin position="9"/>
        <end position="271"/>
    </location>
</feature>
<feature type="non-terminal residue" evidence="8">
    <location>
        <position position="331"/>
    </location>
</feature>
<dbReference type="CDD" id="cd09859">
    <property type="entry name" value="PIN_53EXO"/>
    <property type="match status" value="1"/>
</dbReference>
<dbReference type="GO" id="GO:0004527">
    <property type="term" value="F:exonuclease activity"/>
    <property type="evidence" value="ECO:0007669"/>
    <property type="project" value="UniProtKB-KW"/>
</dbReference>
<comment type="caution">
    <text evidence="8">The sequence shown here is derived from an EMBL/GenBank/DDBJ whole genome shotgun (WGS) entry which is preliminary data.</text>
</comment>
<dbReference type="InterPro" id="IPR036279">
    <property type="entry name" value="5-3_exonuclease_C_sf"/>
</dbReference>
<dbReference type="InterPro" id="IPR038969">
    <property type="entry name" value="FEN"/>
</dbReference>
<organism evidence="8 9">
    <name type="scientific">Streptosporangium algeriense</name>
    <dbReference type="NCBI Taxonomy" id="1682748"/>
    <lineage>
        <taxon>Bacteria</taxon>
        <taxon>Bacillati</taxon>
        <taxon>Actinomycetota</taxon>
        <taxon>Actinomycetes</taxon>
        <taxon>Streptosporangiales</taxon>
        <taxon>Streptosporangiaceae</taxon>
        <taxon>Streptosporangium</taxon>
    </lineage>
</organism>
<dbReference type="SUPFAM" id="SSF47807">
    <property type="entry name" value="5' to 3' exonuclease, C-terminal subdomain"/>
    <property type="match status" value="1"/>
</dbReference>
<evidence type="ECO:0000256" key="5">
    <source>
        <dbReference type="ARBA" id="ARBA00049957"/>
    </source>
</evidence>
<dbReference type="Pfam" id="PF02739">
    <property type="entry name" value="5_3_exonuc_N"/>
    <property type="match status" value="1"/>
</dbReference>
<dbReference type="SUPFAM" id="SSF88723">
    <property type="entry name" value="PIN domain-like"/>
    <property type="match status" value="1"/>
</dbReference>
<dbReference type="Pfam" id="PF01367">
    <property type="entry name" value="5_3_exonuc"/>
    <property type="match status" value="1"/>
</dbReference>
<keyword evidence="3 8" id="KW-0269">Exonuclease</keyword>
<dbReference type="InterPro" id="IPR020046">
    <property type="entry name" value="5-3_exonucl_a-hlix_arch_N"/>
</dbReference>
<dbReference type="InterPro" id="IPR029060">
    <property type="entry name" value="PIN-like_dom_sf"/>
</dbReference>
<dbReference type="SMART" id="SM00279">
    <property type="entry name" value="HhH2"/>
    <property type="match status" value="1"/>
</dbReference>
<dbReference type="EMBL" id="JBHTHX010001912">
    <property type="protein sequence ID" value="MFD0889580.1"/>
    <property type="molecule type" value="Genomic_DNA"/>
</dbReference>
<evidence type="ECO:0000256" key="1">
    <source>
        <dbReference type="ARBA" id="ARBA00022722"/>
    </source>
</evidence>
<evidence type="ECO:0000259" key="7">
    <source>
        <dbReference type="SMART" id="SM00475"/>
    </source>
</evidence>
<dbReference type="Gene3D" id="3.40.50.1010">
    <property type="entry name" value="5'-nuclease"/>
    <property type="match status" value="1"/>
</dbReference>
<dbReference type="PANTHER" id="PTHR42646:SF2">
    <property type="entry name" value="5'-3' EXONUCLEASE FAMILY PROTEIN"/>
    <property type="match status" value="1"/>
</dbReference>
<dbReference type="PANTHER" id="PTHR42646">
    <property type="entry name" value="FLAP ENDONUCLEASE XNI"/>
    <property type="match status" value="1"/>
</dbReference>
<dbReference type="SMART" id="SM00475">
    <property type="entry name" value="53EXOc"/>
    <property type="match status" value="1"/>
</dbReference>
<accession>A0ABW3E3N6</accession>
<keyword evidence="4" id="KW-0238">DNA-binding</keyword>
<keyword evidence="1" id="KW-0540">Nuclease</keyword>
<dbReference type="Gene3D" id="1.10.150.20">
    <property type="entry name" value="5' to 3' exonuclease, C-terminal subdomain"/>
    <property type="match status" value="1"/>
</dbReference>
<comment type="function">
    <text evidence="5">5'-3' exonuclease acting preferentially on double-stranded DNA.</text>
</comment>
<protein>
    <recommendedName>
        <fullName evidence="6">5'-3' exonuclease</fullName>
    </recommendedName>
</protein>
<evidence type="ECO:0000313" key="9">
    <source>
        <dbReference type="Proteomes" id="UP001597024"/>
    </source>
</evidence>
<name>A0ABW3E3N6_9ACTN</name>
<dbReference type="InterPro" id="IPR020045">
    <property type="entry name" value="DNA_polI_H3TH"/>
</dbReference>
<evidence type="ECO:0000256" key="3">
    <source>
        <dbReference type="ARBA" id="ARBA00022839"/>
    </source>
</evidence>
<dbReference type="Proteomes" id="UP001597024">
    <property type="component" value="Unassembled WGS sequence"/>
</dbReference>
<keyword evidence="9" id="KW-1185">Reference proteome</keyword>
<sequence>MPKNEATPSRPCLLLLDGHSLAYRAFYALPEENFSTTTGQTTNAVFGFTSMLVNVLRDERPTHVAVCFDRSEPTFRHVEYPEYKANRSAAPDSLRSQMSLIHEMLDALRVPYLSLAGHEADDLIATLATRAAAQGMNVLVVTGDRDALQLVDEHVTVLMTRVGISNMTRFTPEAVLEKYELTPAQYPDFAAIRGDSSDNLRNIPGVGEKTAAKWIREFGSLEELVNRVDEVKGKVGDKLRDHLDQVLLNRRLTQLTRDVPIEAEVTALTVGQGDRAEIDKILDTLEFRGELRDRLFKTLSSAEPETGEGFEVETVVLGPGEVGPWLRAMPE</sequence>
<proteinExistence type="predicted"/>
<reference evidence="9" key="1">
    <citation type="journal article" date="2019" name="Int. J. Syst. Evol. Microbiol.">
        <title>The Global Catalogue of Microorganisms (GCM) 10K type strain sequencing project: providing services to taxonomists for standard genome sequencing and annotation.</title>
        <authorList>
            <consortium name="The Broad Institute Genomics Platform"/>
            <consortium name="The Broad Institute Genome Sequencing Center for Infectious Disease"/>
            <person name="Wu L."/>
            <person name="Ma J."/>
        </authorList>
    </citation>
    <scope>NUCLEOTIDE SEQUENCE [LARGE SCALE GENOMIC DNA]</scope>
    <source>
        <strain evidence="9">CCUG 62974</strain>
    </source>
</reference>
<gene>
    <name evidence="8" type="ORF">ACFQ08_34015</name>
</gene>
<evidence type="ECO:0000313" key="8">
    <source>
        <dbReference type="EMBL" id="MFD0889580.1"/>
    </source>
</evidence>
<evidence type="ECO:0000256" key="6">
    <source>
        <dbReference type="ARBA" id="ARBA00050026"/>
    </source>
</evidence>
<keyword evidence="2" id="KW-0378">Hydrolase</keyword>
<dbReference type="InterPro" id="IPR008918">
    <property type="entry name" value="HhH2"/>
</dbReference>
<dbReference type="InterPro" id="IPR002421">
    <property type="entry name" value="5-3_exonuclease"/>
</dbReference>
<evidence type="ECO:0000256" key="4">
    <source>
        <dbReference type="ARBA" id="ARBA00023125"/>
    </source>
</evidence>
<dbReference type="CDD" id="cd09898">
    <property type="entry name" value="H3TH_53EXO"/>
    <property type="match status" value="1"/>
</dbReference>
<evidence type="ECO:0000256" key="2">
    <source>
        <dbReference type="ARBA" id="ARBA00022801"/>
    </source>
</evidence>